<keyword evidence="1" id="KW-0812">Transmembrane</keyword>
<keyword evidence="1" id="KW-1133">Transmembrane helix</keyword>
<dbReference type="STRING" id="542762.A0A4S4DIV9"/>
<keyword evidence="3" id="KW-1185">Reference proteome</keyword>
<feature type="transmembrane region" description="Helical" evidence="1">
    <location>
        <begin position="62"/>
        <end position="79"/>
    </location>
</feature>
<accession>A0A4S4DIV9</accession>
<organism evidence="2 3">
    <name type="scientific">Camellia sinensis var. sinensis</name>
    <name type="common">China tea</name>
    <dbReference type="NCBI Taxonomy" id="542762"/>
    <lineage>
        <taxon>Eukaryota</taxon>
        <taxon>Viridiplantae</taxon>
        <taxon>Streptophyta</taxon>
        <taxon>Embryophyta</taxon>
        <taxon>Tracheophyta</taxon>
        <taxon>Spermatophyta</taxon>
        <taxon>Magnoliopsida</taxon>
        <taxon>eudicotyledons</taxon>
        <taxon>Gunneridae</taxon>
        <taxon>Pentapetalae</taxon>
        <taxon>asterids</taxon>
        <taxon>Ericales</taxon>
        <taxon>Theaceae</taxon>
        <taxon>Camellia</taxon>
    </lineage>
</organism>
<evidence type="ECO:0000256" key="1">
    <source>
        <dbReference type="SAM" id="Phobius"/>
    </source>
</evidence>
<gene>
    <name evidence="2" type="ORF">TEA_005426</name>
</gene>
<dbReference type="EMBL" id="SDRB02011123">
    <property type="protein sequence ID" value="THG02735.1"/>
    <property type="molecule type" value="Genomic_DNA"/>
</dbReference>
<keyword evidence="1" id="KW-0472">Membrane</keyword>
<feature type="transmembrane region" description="Helical" evidence="1">
    <location>
        <begin position="26"/>
        <end position="50"/>
    </location>
</feature>
<proteinExistence type="predicted"/>
<evidence type="ECO:0000313" key="3">
    <source>
        <dbReference type="Proteomes" id="UP000306102"/>
    </source>
</evidence>
<dbReference type="AlphaFoldDB" id="A0A4S4DIV9"/>
<sequence length="219" mass="23723">MSSVIAEVAIFESHSNNGRNGCFSELFHFFFSLLKFLLGPMHLRFNLFHFIISSLKSGRSSYLMDVIVGLLYPVISLQTRNATRLVAPTIAAGLGALTHTLGTLVLVIAESGFATATTATATATAIRTIVGQASRGHVGTRSAGRGTTIPVISFNMDPLDPSKIIKSGDDLIKFSISSPKALLSDVRLVGYGKSAFHQSAFMPHPIGNYHRWVLMKHYL</sequence>
<dbReference type="Proteomes" id="UP000306102">
    <property type="component" value="Unassembled WGS sequence"/>
</dbReference>
<name>A0A4S4DIV9_CAMSN</name>
<feature type="transmembrane region" description="Helical" evidence="1">
    <location>
        <begin position="85"/>
        <end position="109"/>
    </location>
</feature>
<reference evidence="2 3" key="1">
    <citation type="journal article" date="2018" name="Proc. Natl. Acad. Sci. U.S.A.">
        <title>Draft genome sequence of Camellia sinensis var. sinensis provides insights into the evolution of the tea genome and tea quality.</title>
        <authorList>
            <person name="Wei C."/>
            <person name="Yang H."/>
            <person name="Wang S."/>
            <person name="Zhao J."/>
            <person name="Liu C."/>
            <person name="Gao L."/>
            <person name="Xia E."/>
            <person name="Lu Y."/>
            <person name="Tai Y."/>
            <person name="She G."/>
            <person name="Sun J."/>
            <person name="Cao H."/>
            <person name="Tong W."/>
            <person name="Gao Q."/>
            <person name="Li Y."/>
            <person name="Deng W."/>
            <person name="Jiang X."/>
            <person name="Wang W."/>
            <person name="Chen Q."/>
            <person name="Zhang S."/>
            <person name="Li H."/>
            <person name="Wu J."/>
            <person name="Wang P."/>
            <person name="Li P."/>
            <person name="Shi C."/>
            <person name="Zheng F."/>
            <person name="Jian J."/>
            <person name="Huang B."/>
            <person name="Shan D."/>
            <person name="Shi M."/>
            <person name="Fang C."/>
            <person name="Yue Y."/>
            <person name="Li F."/>
            <person name="Li D."/>
            <person name="Wei S."/>
            <person name="Han B."/>
            <person name="Jiang C."/>
            <person name="Yin Y."/>
            <person name="Xia T."/>
            <person name="Zhang Z."/>
            <person name="Bennetzen J.L."/>
            <person name="Zhao S."/>
            <person name="Wan X."/>
        </authorList>
    </citation>
    <scope>NUCLEOTIDE SEQUENCE [LARGE SCALE GENOMIC DNA]</scope>
    <source>
        <strain evidence="3">cv. Shuchazao</strain>
        <tissue evidence="2">Leaf</tissue>
    </source>
</reference>
<evidence type="ECO:0000313" key="2">
    <source>
        <dbReference type="EMBL" id="THG02735.1"/>
    </source>
</evidence>
<protein>
    <submittedName>
        <fullName evidence="2">Uncharacterized protein</fullName>
    </submittedName>
</protein>
<comment type="caution">
    <text evidence="2">The sequence shown here is derived from an EMBL/GenBank/DDBJ whole genome shotgun (WGS) entry which is preliminary data.</text>
</comment>